<dbReference type="InterPro" id="IPR014284">
    <property type="entry name" value="RNA_pol_sigma-70_dom"/>
</dbReference>
<gene>
    <name evidence="2" type="ORF">PNV70_00720</name>
</gene>
<reference evidence="2" key="1">
    <citation type="submission" date="2023-01" db="EMBL/GenBank/DDBJ databases">
        <title>Human gut microbiome strain richness.</title>
        <authorList>
            <person name="Chen-Liaw A."/>
        </authorList>
    </citation>
    <scope>NUCLEOTIDE SEQUENCE</scope>
    <source>
        <strain evidence="2">D59st1_B8_D59t2_181005</strain>
    </source>
</reference>
<dbReference type="RefSeq" id="WP_022287983.1">
    <property type="nucleotide sequence ID" value="NZ_JADMNX010000001.1"/>
</dbReference>
<dbReference type="GO" id="GO:0006352">
    <property type="term" value="P:DNA-templated transcription initiation"/>
    <property type="evidence" value="ECO:0007669"/>
    <property type="project" value="InterPro"/>
</dbReference>
<protein>
    <submittedName>
        <fullName evidence="2">Sigma-70 family RNA polymerase sigma factor</fullName>
    </submittedName>
</protein>
<dbReference type="InterPro" id="IPR013324">
    <property type="entry name" value="RNA_pol_sigma_r3/r4-like"/>
</dbReference>
<name>A0AAW6DWM9_9FIRM</name>
<evidence type="ECO:0000313" key="3">
    <source>
        <dbReference type="Proteomes" id="UP001211421"/>
    </source>
</evidence>
<dbReference type="CDD" id="cd06171">
    <property type="entry name" value="Sigma70_r4"/>
    <property type="match status" value="1"/>
</dbReference>
<organism evidence="2 3">
    <name type="scientific">Ruminococcus bicirculans</name>
    <name type="common">ex Wegman et al. 2014</name>
    <dbReference type="NCBI Taxonomy" id="1160721"/>
    <lineage>
        <taxon>Bacteria</taxon>
        <taxon>Bacillati</taxon>
        <taxon>Bacillota</taxon>
        <taxon>Clostridia</taxon>
        <taxon>Eubacteriales</taxon>
        <taxon>Oscillospiraceae</taxon>
        <taxon>Ruminococcus</taxon>
    </lineage>
</organism>
<dbReference type="SUPFAM" id="SSF88659">
    <property type="entry name" value="Sigma3 and sigma4 domains of RNA polymerase sigma factors"/>
    <property type="match status" value="1"/>
</dbReference>
<evidence type="ECO:0000259" key="1">
    <source>
        <dbReference type="Pfam" id="PF04545"/>
    </source>
</evidence>
<sequence>MSKNTLRVYDTIAKKYVEVEVSENVRVGYNRSQWNIDDNDKSFYQHEIQFSALIGGIDGAFENFHEFVTDKDVTERNVMLHAEYDRLHSCLALLSDDERKLIELIYFKNLTIEECGKYLGITHQAVSKKRKRILCKLYKLLK</sequence>
<dbReference type="InterPro" id="IPR007630">
    <property type="entry name" value="RNA_pol_sigma70_r4"/>
</dbReference>
<comment type="caution">
    <text evidence="2">The sequence shown here is derived from an EMBL/GenBank/DDBJ whole genome shotgun (WGS) entry which is preliminary data.</text>
</comment>
<dbReference type="EMBL" id="JAQMLS010000001">
    <property type="protein sequence ID" value="MDB8740585.1"/>
    <property type="molecule type" value="Genomic_DNA"/>
</dbReference>
<accession>A0AAW6DWM9</accession>
<dbReference type="Proteomes" id="UP001211421">
    <property type="component" value="Unassembled WGS sequence"/>
</dbReference>
<dbReference type="Pfam" id="PF04545">
    <property type="entry name" value="Sigma70_r4"/>
    <property type="match status" value="1"/>
</dbReference>
<evidence type="ECO:0000313" key="2">
    <source>
        <dbReference type="EMBL" id="MDB8740585.1"/>
    </source>
</evidence>
<dbReference type="NCBIfam" id="TIGR02937">
    <property type="entry name" value="sigma70-ECF"/>
    <property type="match status" value="1"/>
</dbReference>
<dbReference type="AlphaFoldDB" id="A0AAW6DWM9"/>
<dbReference type="Gene3D" id="1.20.140.160">
    <property type="match status" value="1"/>
</dbReference>
<proteinExistence type="predicted"/>
<feature type="domain" description="RNA polymerase sigma-70 region 4" evidence="1">
    <location>
        <begin position="90"/>
        <end position="138"/>
    </location>
</feature>
<dbReference type="GO" id="GO:0003700">
    <property type="term" value="F:DNA-binding transcription factor activity"/>
    <property type="evidence" value="ECO:0007669"/>
    <property type="project" value="InterPro"/>
</dbReference>